<keyword evidence="4 7" id="KW-0812">Transmembrane</keyword>
<evidence type="ECO:0000256" key="2">
    <source>
        <dbReference type="ARBA" id="ARBA00008017"/>
    </source>
</evidence>
<dbReference type="InterPro" id="IPR023408">
    <property type="entry name" value="MscS_beta-dom_sf"/>
</dbReference>
<dbReference type="Gene3D" id="3.30.70.100">
    <property type="match status" value="1"/>
</dbReference>
<evidence type="ECO:0000256" key="4">
    <source>
        <dbReference type="ARBA" id="ARBA00022692"/>
    </source>
</evidence>
<feature type="transmembrane region" description="Helical" evidence="7">
    <location>
        <begin position="15"/>
        <end position="39"/>
    </location>
</feature>
<dbReference type="InterPro" id="IPR011066">
    <property type="entry name" value="MscS_channel_C_sf"/>
</dbReference>
<evidence type="ECO:0000256" key="6">
    <source>
        <dbReference type="ARBA" id="ARBA00023136"/>
    </source>
</evidence>
<comment type="subcellular location">
    <subcellularLocation>
        <location evidence="1">Cell membrane</location>
        <topology evidence="1">Multi-pass membrane protein</topology>
    </subcellularLocation>
</comment>
<accession>A0A327WQ26</accession>
<dbReference type="Gene3D" id="2.30.30.60">
    <property type="match status" value="1"/>
</dbReference>
<reference evidence="11 12" key="1">
    <citation type="submission" date="2018-06" db="EMBL/GenBank/DDBJ databases">
        <title>Genomic Encyclopedia of Archaeal and Bacterial Type Strains, Phase II (KMG-II): from individual species to whole genera.</title>
        <authorList>
            <person name="Goeker M."/>
        </authorList>
    </citation>
    <scope>NUCLEOTIDE SEQUENCE [LARGE SCALE GENOMIC DNA]</scope>
    <source>
        <strain evidence="11 12">DSM 21851</strain>
    </source>
</reference>
<dbReference type="SUPFAM" id="SSF50182">
    <property type="entry name" value="Sm-like ribonucleoproteins"/>
    <property type="match status" value="1"/>
</dbReference>
<evidence type="ECO:0000313" key="12">
    <source>
        <dbReference type="Proteomes" id="UP000248790"/>
    </source>
</evidence>
<keyword evidence="6 7" id="KW-0472">Membrane</keyword>
<dbReference type="GO" id="GO:0008381">
    <property type="term" value="F:mechanosensitive monoatomic ion channel activity"/>
    <property type="evidence" value="ECO:0007669"/>
    <property type="project" value="InterPro"/>
</dbReference>
<dbReference type="Proteomes" id="UP000248790">
    <property type="component" value="Unassembled WGS sequence"/>
</dbReference>
<organism evidence="11 12">
    <name type="scientific">Larkinella arboricola</name>
    <dbReference type="NCBI Taxonomy" id="643671"/>
    <lineage>
        <taxon>Bacteria</taxon>
        <taxon>Pseudomonadati</taxon>
        <taxon>Bacteroidota</taxon>
        <taxon>Cytophagia</taxon>
        <taxon>Cytophagales</taxon>
        <taxon>Spirosomataceae</taxon>
        <taxon>Larkinella</taxon>
    </lineage>
</organism>
<feature type="domain" description="Mechanosensitive ion channel MscS" evidence="8">
    <location>
        <begin position="109"/>
        <end position="174"/>
    </location>
</feature>
<dbReference type="PANTHER" id="PTHR30221:SF1">
    <property type="entry name" value="SMALL-CONDUCTANCE MECHANOSENSITIVE CHANNEL"/>
    <property type="match status" value="1"/>
</dbReference>
<dbReference type="Pfam" id="PF21088">
    <property type="entry name" value="MS_channel_1st"/>
    <property type="match status" value="1"/>
</dbReference>
<evidence type="ECO:0000256" key="7">
    <source>
        <dbReference type="SAM" id="Phobius"/>
    </source>
</evidence>
<evidence type="ECO:0000313" key="11">
    <source>
        <dbReference type="EMBL" id="RAJ94468.1"/>
    </source>
</evidence>
<dbReference type="InterPro" id="IPR006685">
    <property type="entry name" value="MscS_channel_2nd"/>
</dbReference>
<dbReference type="RefSeq" id="WP_111630343.1">
    <property type="nucleotide sequence ID" value="NZ_QLMC01000005.1"/>
</dbReference>
<dbReference type="InterPro" id="IPR049278">
    <property type="entry name" value="MS_channel_C"/>
</dbReference>
<dbReference type="InterPro" id="IPR045275">
    <property type="entry name" value="MscS_archaea/bacteria_type"/>
</dbReference>
<dbReference type="OrthoDB" id="9809206at2"/>
<proteinExistence type="inferred from homology"/>
<evidence type="ECO:0000259" key="9">
    <source>
        <dbReference type="Pfam" id="PF21082"/>
    </source>
</evidence>
<dbReference type="Gene3D" id="1.10.287.1260">
    <property type="match status" value="1"/>
</dbReference>
<dbReference type="EMBL" id="QLMC01000005">
    <property type="protein sequence ID" value="RAJ94468.1"/>
    <property type="molecule type" value="Genomic_DNA"/>
</dbReference>
<dbReference type="SUPFAM" id="SSF82861">
    <property type="entry name" value="Mechanosensitive channel protein MscS (YggB), transmembrane region"/>
    <property type="match status" value="1"/>
</dbReference>
<feature type="domain" description="Mechanosensitive ion channel transmembrane helices 2/3" evidence="10">
    <location>
        <begin position="67"/>
        <end position="107"/>
    </location>
</feature>
<dbReference type="InterPro" id="IPR049142">
    <property type="entry name" value="MS_channel_1st"/>
</dbReference>
<evidence type="ECO:0000256" key="5">
    <source>
        <dbReference type="ARBA" id="ARBA00022989"/>
    </source>
</evidence>
<dbReference type="SUPFAM" id="SSF82689">
    <property type="entry name" value="Mechanosensitive channel protein MscS (YggB), C-terminal domain"/>
    <property type="match status" value="1"/>
</dbReference>
<gene>
    <name evidence="11" type="ORF">LX87_04355</name>
</gene>
<sequence>MESPAFSVQSVVDQVAAFATLYGFKILLAITILIIGLWLTNQVVRMLAAVMSKRQVDRDVQPFLLSLVSVLLKVLVLLSVASTLGVETTSFVAIIGAAGLAVGLALQGSLANFAGGVLILTFKPFRVGDLVTAQGFTGNVEAIRIFDTVLVTPDNRTIILPNGALSTSPMTNISGKGTIRVDMVFAAGNSNSVDSIKASIARVIDTCPYAQKDRTHDILLTKLTELAFHFDVRVWTNSDTYWDTYYFVHEGIARQFAKDGIQGPQPSITVSGNFTNPGNGVLTRQAA</sequence>
<name>A0A327WQ26_LARAB</name>
<dbReference type="Pfam" id="PF00924">
    <property type="entry name" value="MS_channel_2nd"/>
    <property type="match status" value="1"/>
</dbReference>
<evidence type="ECO:0000256" key="3">
    <source>
        <dbReference type="ARBA" id="ARBA00022475"/>
    </source>
</evidence>
<evidence type="ECO:0000259" key="8">
    <source>
        <dbReference type="Pfam" id="PF00924"/>
    </source>
</evidence>
<dbReference type="InterPro" id="IPR011014">
    <property type="entry name" value="MscS_channel_TM-2"/>
</dbReference>
<comment type="caution">
    <text evidence="11">The sequence shown here is derived from an EMBL/GenBank/DDBJ whole genome shotgun (WGS) entry which is preliminary data.</text>
</comment>
<dbReference type="Pfam" id="PF21082">
    <property type="entry name" value="MS_channel_3rd"/>
    <property type="match status" value="1"/>
</dbReference>
<feature type="domain" description="Mechanosensitive ion channel MscS C-terminal" evidence="9">
    <location>
        <begin position="191"/>
        <end position="261"/>
    </location>
</feature>
<dbReference type="InterPro" id="IPR010920">
    <property type="entry name" value="LSM_dom_sf"/>
</dbReference>
<feature type="transmembrane region" description="Helical" evidence="7">
    <location>
        <begin position="60"/>
        <end position="85"/>
    </location>
</feature>
<comment type="similarity">
    <text evidence="2">Belongs to the MscS (TC 1.A.23) family.</text>
</comment>
<dbReference type="AlphaFoldDB" id="A0A327WQ26"/>
<protein>
    <submittedName>
        <fullName evidence="11">Small conductance mechanosensitive channel</fullName>
    </submittedName>
</protein>
<keyword evidence="3" id="KW-1003">Cell membrane</keyword>
<evidence type="ECO:0000256" key="1">
    <source>
        <dbReference type="ARBA" id="ARBA00004651"/>
    </source>
</evidence>
<keyword evidence="5 7" id="KW-1133">Transmembrane helix</keyword>
<feature type="transmembrane region" description="Helical" evidence="7">
    <location>
        <begin position="91"/>
        <end position="120"/>
    </location>
</feature>
<keyword evidence="12" id="KW-1185">Reference proteome</keyword>
<evidence type="ECO:0000259" key="10">
    <source>
        <dbReference type="Pfam" id="PF21088"/>
    </source>
</evidence>
<dbReference type="PANTHER" id="PTHR30221">
    <property type="entry name" value="SMALL-CONDUCTANCE MECHANOSENSITIVE CHANNEL"/>
    <property type="match status" value="1"/>
</dbReference>
<dbReference type="GO" id="GO:0005886">
    <property type="term" value="C:plasma membrane"/>
    <property type="evidence" value="ECO:0007669"/>
    <property type="project" value="UniProtKB-SubCell"/>
</dbReference>